<proteinExistence type="predicted"/>
<dbReference type="Pfam" id="PF03746">
    <property type="entry name" value="LamB_YcsF"/>
    <property type="match status" value="1"/>
</dbReference>
<dbReference type="RefSeq" id="WP_038549285.1">
    <property type="nucleotide sequence ID" value="NZ_CP006842.1"/>
</dbReference>
<evidence type="ECO:0000313" key="2">
    <source>
        <dbReference type="Proteomes" id="UP000023703"/>
    </source>
</evidence>
<dbReference type="OrthoDB" id="9773478at2"/>
<organism evidence="1 2">
    <name type="scientific">Corynebacterium glyciniphilum AJ 3170</name>
    <dbReference type="NCBI Taxonomy" id="1404245"/>
    <lineage>
        <taxon>Bacteria</taxon>
        <taxon>Bacillati</taxon>
        <taxon>Actinomycetota</taxon>
        <taxon>Actinomycetes</taxon>
        <taxon>Mycobacteriales</taxon>
        <taxon>Corynebacteriaceae</taxon>
        <taxon>Corynebacterium</taxon>
    </lineage>
</organism>
<name>X5DN33_9CORY</name>
<dbReference type="Proteomes" id="UP000023703">
    <property type="component" value="Chromosome"/>
</dbReference>
<dbReference type="SUPFAM" id="SSF88713">
    <property type="entry name" value="Glycoside hydrolase/deacetylase"/>
    <property type="match status" value="1"/>
</dbReference>
<protein>
    <submittedName>
        <fullName evidence="1">Lactam utilization protein lamB</fullName>
    </submittedName>
</protein>
<dbReference type="InterPro" id="IPR011330">
    <property type="entry name" value="Glyco_hydro/deAcase_b/a-brl"/>
</dbReference>
<dbReference type="PANTHER" id="PTHR30292:SF0">
    <property type="entry name" value="5-OXOPROLINASE SUBUNIT A"/>
    <property type="match status" value="1"/>
</dbReference>
<reference evidence="1 2" key="1">
    <citation type="journal article" date="2015" name="Int. J. Syst. Evol. Microbiol.">
        <title>Revisiting Corynebacterium glyciniphilum (ex Kubota et al., 1972) sp. nov., nom. rev., isolated from putrefied banana.</title>
        <authorList>
            <person name="Al-Dilaimi A."/>
            <person name="Bednarz H."/>
            <person name="Lomker A."/>
            <person name="Niehaus K."/>
            <person name="Kalinowski J."/>
            <person name="Ruckert C."/>
        </authorList>
    </citation>
    <scope>NUCLEOTIDE SEQUENCE [LARGE SCALE GENOMIC DNA]</scope>
    <source>
        <strain evidence="1">AJ 3170</strain>
    </source>
</reference>
<dbReference type="EMBL" id="CP006842">
    <property type="protein sequence ID" value="AHW64553.1"/>
    <property type="molecule type" value="Genomic_DNA"/>
</dbReference>
<sequence length="240" mass="25209">MSTTTINADLGEGLGLHAFGNDEHLMEVIDLANVACGFHASDPQIMDRTVALAKEHGVSVGAHPGLPDLAGFGRRAMALSPHEVENIVRYQVGALSGFLTGHGVPLNHIKPHGALYGMVGRDPELMRGVARVAADYGVPVLGLANTAHKTVCDEFGVPFIAEVYVDLNYDADGTLIIERTPAPAVPDEAAARIRSGLTQGVIQSVDGGDLQVTFDSVCVHSDPPNAVDVVRAVRSAITFS</sequence>
<evidence type="ECO:0000313" key="1">
    <source>
        <dbReference type="EMBL" id="AHW64553.1"/>
    </source>
</evidence>
<dbReference type="NCBIfam" id="NF003816">
    <property type="entry name" value="PRK05406.1-5"/>
    <property type="match status" value="1"/>
</dbReference>
<dbReference type="STRING" id="1404245.CGLY_10540"/>
<dbReference type="KEGG" id="cgy:CGLY_10540"/>
<dbReference type="HOGENOM" id="CLU_069535_0_0_11"/>
<dbReference type="NCBIfam" id="NF003814">
    <property type="entry name" value="PRK05406.1-3"/>
    <property type="match status" value="1"/>
</dbReference>
<dbReference type="Gene3D" id="3.20.20.370">
    <property type="entry name" value="Glycoside hydrolase/deacetylase"/>
    <property type="match status" value="1"/>
</dbReference>
<dbReference type="InterPro" id="IPR005501">
    <property type="entry name" value="LamB/YcsF/PxpA-like"/>
</dbReference>
<dbReference type="GO" id="GO:0005975">
    <property type="term" value="P:carbohydrate metabolic process"/>
    <property type="evidence" value="ECO:0007669"/>
    <property type="project" value="InterPro"/>
</dbReference>
<dbReference type="AlphaFoldDB" id="X5DN33"/>
<dbReference type="PANTHER" id="PTHR30292">
    <property type="entry name" value="UNCHARACTERIZED PROTEIN YBGL-RELATED"/>
    <property type="match status" value="1"/>
</dbReference>
<keyword evidence="2" id="KW-1185">Reference proteome</keyword>
<gene>
    <name evidence="1" type="primary">lamB</name>
    <name evidence="1" type="ORF">CGLY_10540</name>
</gene>
<accession>X5DN33</accession>
<dbReference type="eggNOG" id="COG1540">
    <property type="taxonomic scope" value="Bacteria"/>
</dbReference>